<proteinExistence type="predicted"/>
<protein>
    <submittedName>
        <fullName evidence="1">Uncharacterized protein</fullName>
    </submittedName>
</protein>
<name>A0AA38M619_9CUCU</name>
<dbReference type="AlphaFoldDB" id="A0AA38M619"/>
<accession>A0AA38M619</accession>
<organism evidence="1 2">
    <name type="scientific">Zophobas morio</name>
    <dbReference type="NCBI Taxonomy" id="2755281"/>
    <lineage>
        <taxon>Eukaryota</taxon>
        <taxon>Metazoa</taxon>
        <taxon>Ecdysozoa</taxon>
        <taxon>Arthropoda</taxon>
        <taxon>Hexapoda</taxon>
        <taxon>Insecta</taxon>
        <taxon>Pterygota</taxon>
        <taxon>Neoptera</taxon>
        <taxon>Endopterygota</taxon>
        <taxon>Coleoptera</taxon>
        <taxon>Polyphaga</taxon>
        <taxon>Cucujiformia</taxon>
        <taxon>Tenebrionidae</taxon>
        <taxon>Zophobas</taxon>
    </lineage>
</organism>
<comment type="caution">
    <text evidence="1">The sequence shown here is derived from an EMBL/GenBank/DDBJ whole genome shotgun (WGS) entry which is preliminary data.</text>
</comment>
<evidence type="ECO:0000313" key="2">
    <source>
        <dbReference type="Proteomes" id="UP001168821"/>
    </source>
</evidence>
<reference evidence="1" key="1">
    <citation type="journal article" date="2023" name="G3 (Bethesda)">
        <title>Whole genome assemblies of Zophobas morio and Tenebrio molitor.</title>
        <authorList>
            <person name="Kaur S."/>
            <person name="Stinson S.A."/>
            <person name="diCenzo G.C."/>
        </authorList>
    </citation>
    <scope>NUCLEOTIDE SEQUENCE</scope>
    <source>
        <strain evidence="1">QUZm001</strain>
    </source>
</reference>
<dbReference type="EMBL" id="JALNTZ010000008">
    <property type="protein sequence ID" value="KAJ3643897.1"/>
    <property type="molecule type" value="Genomic_DNA"/>
</dbReference>
<dbReference type="Pfam" id="PF07841">
    <property type="entry name" value="DM4_12"/>
    <property type="match status" value="1"/>
</dbReference>
<dbReference type="Proteomes" id="UP001168821">
    <property type="component" value="Unassembled WGS sequence"/>
</dbReference>
<evidence type="ECO:0000313" key="1">
    <source>
        <dbReference type="EMBL" id="KAJ3643897.1"/>
    </source>
</evidence>
<keyword evidence="2" id="KW-1185">Reference proteome</keyword>
<sequence length="72" mass="7784">MDSLNHEANGLYGHLLHIALTPDYGDGKTDPDLDPVYLEAKKAGEYGVNCGSLYPDCEDGNGLLDMISLLDE</sequence>
<dbReference type="InterPro" id="IPR006631">
    <property type="entry name" value="DM4_12"/>
</dbReference>
<gene>
    <name evidence="1" type="ORF">Zmor_026580</name>
</gene>